<evidence type="ECO:0000313" key="1">
    <source>
        <dbReference type="EMBL" id="CAD9978348.1"/>
    </source>
</evidence>
<reference evidence="1" key="1">
    <citation type="submission" date="2021-01" db="EMBL/GenBank/DDBJ databases">
        <authorList>
            <person name="Corre E."/>
            <person name="Pelletier E."/>
            <person name="Niang G."/>
            <person name="Scheremetjew M."/>
            <person name="Finn R."/>
            <person name="Kale V."/>
            <person name="Holt S."/>
            <person name="Cochrane G."/>
            <person name="Meng A."/>
            <person name="Brown T."/>
            <person name="Cohen L."/>
        </authorList>
    </citation>
    <scope>NUCLEOTIDE SEQUENCE</scope>
    <source>
        <strain evidence="1">CCMP125</strain>
    </source>
</reference>
<proteinExistence type="predicted"/>
<protein>
    <submittedName>
        <fullName evidence="1">Uncharacterized protein</fullName>
    </submittedName>
</protein>
<name>A0A7S2YII7_9STRA</name>
<gene>
    <name evidence="1" type="ORF">APAL1065_LOCUS18328</name>
</gene>
<dbReference type="EMBL" id="HBHT01027301">
    <property type="protein sequence ID" value="CAD9978348.1"/>
    <property type="molecule type" value="Transcribed_RNA"/>
</dbReference>
<accession>A0A7S2YII7</accession>
<dbReference type="AlphaFoldDB" id="A0A7S2YII7"/>
<sequence length="188" mass="20592">MSPRPKSNQPPTHKKLTASFLYIDTTTAEEQTTIHTMPDFDQPCIFYACFVCYGACDLGDIALGYYHHRDFLCIRSGCCLALGVDDRGVGMVTKEGKGEICKIGLYCCDLGLVKPKVLCAGFSKCLCCIDVCALPPVPGYMDDMTCAMWFIQCFPTFELFAKPPSCPSMSEFKSGGTPDPAVAELMSR</sequence>
<organism evidence="1">
    <name type="scientific">Entomoneis paludosa</name>
    <dbReference type="NCBI Taxonomy" id="265537"/>
    <lineage>
        <taxon>Eukaryota</taxon>
        <taxon>Sar</taxon>
        <taxon>Stramenopiles</taxon>
        <taxon>Ochrophyta</taxon>
        <taxon>Bacillariophyta</taxon>
        <taxon>Bacillariophyceae</taxon>
        <taxon>Bacillariophycidae</taxon>
        <taxon>Entomoneidaceae</taxon>
        <taxon>Entomoneis</taxon>
    </lineage>
</organism>